<accession>A0ABR4D0A7</accession>
<organism evidence="3 4">
    <name type="scientific">Oculimacula yallundae</name>
    <dbReference type="NCBI Taxonomy" id="86028"/>
    <lineage>
        <taxon>Eukaryota</taxon>
        <taxon>Fungi</taxon>
        <taxon>Dikarya</taxon>
        <taxon>Ascomycota</taxon>
        <taxon>Pezizomycotina</taxon>
        <taxon>Leotiomycetes</taxon>
        <taxon>Helotiales</taxon>
        <taxon>Ploettnerulaceae</taxon>
        <taxon>Oculimacula</taxon>
    </lineage>
</organism>
<gene>
    <name evidence="3" type="ORF">VTL71DRAFT_8600</name>
</gene>
<name>A0ABR4D0A7_9HELO</name>
<keyword evidence="4" id="KW-1185">Reference proteome</keyword>
<feature type="compositionally biased region" description="Basic and acidic residues" evidence="1">
    <location>
        <begin position="69"/>
        <end position="78"/>
    </location>
</feature>
<protein>
    <submittedName>
        <fullName evidence="3">Uncharacterized protein</fullName>
    </submittedName>
</protein>
<feature type="transmembrane region" description="Helical" evidence="2">
    <location>
        <begin position="15"/>
        <end position="39"/>
    </location>
</feature>
<comment type="caution">
    <text evidence="3">The sequence shown here is derived from an EMBL/GenBank/DDBJ whole genome shotgun (WGS) entry which is preliminary data.</text>
</comment>
<sequence length="149" mass="14641">MSSKESSEGLATSDIIGIAVGVPSGLLALAAVIVSFCAWQFPESRIGRAGVTIGSRFSILGGHAQGGEARGDGARGGDAEAGSASGGGARERDALRETSSAGAGAQFDDVNDSVRNVDMKVQGGNARGGNAYGSTARGGNAKGGAARRS</sequence>
<proteinExistence type="predicted"/>
<feature type="compositionally biased region" description="Low complexity" evidence="1">
    <location>
        <begin position="137"/>
        <end position="149"/>
    </location>
</feature>
<evidence type="ECO:0000313" key="4">
    <source>
        <dbReference type="Proteomes" id="UP001595075"/>
    </source>
</evidence>
<keyword evidence="2" id="KW-0472">Membrane</keyword>
<evidence type="ECO:0000256" key="2">
    <source>
        <dbReference type="SAM" id="Phobius"/>
    </source>
</evidence>
<evidence type="ECO:0000313" key="3">
    <source>
        <dbReference type="EMBL" id="KAL2074821.1"/>
    </source>
</evidence>
<reference evidence="3 4" key="1">
    <citation type="journal article" date="2024" name="Commun. Biol.">
        <title>Comparative genomic analysis of thermophilic fungi reveals convergent evolutionary adaptations and gene losses.</title>
        <authorList>
            <person name="Steindorff A.S."/>
            <person name="Aguilar-Pontes M.V."/>
            <person name="Robinson A.J."/>
            <person name="Andreopoulos B."/>
            <person name="LaButti K."/>
            <person name="Kuo A."/>
            <person name="Mondo S."/>
            <person name="Riley R."/>
            <person name="Otillar R."/>
            <person name="Haridas S."/>
            <person name="Lipzen A."/>
            <person name="Grimwood J."/>
            <person name="Schmutz J."/>
            <person name="Clum A."/>
            <person name="Reid I.D."/>
            <person name="Moisan M.C."/>
            <person name="Butler G."/>
            <person name="Nguyen T.T.M."/>
            <person name="Dewar K."/>
            <person name="Conant G."/>
            <person name="Drula E."/>
            <person name="Henrissat B."/>
            <person name="Hansel C."/>
            <person name="Singer S."/>
            <person name="Hutchinson M.I."/>
            <person name="de Vries R.P."/>
            <person name="Natvig D.O."/>
            <person name="Powell A.J."/>
            <person name="Tsang A."/>
            <person name="Grigoriev I.V."/>
        </authorList>
    </citation>
    <scope>NUCLEOTIDE SEQUENCE [LARGE SCALE GENOMIC DNA]</scope>
    <source>
        <strain evidence="3 4">CBS 494.80</strain>
    </source>
</reference>
<feature type="region of interest" description="Disordered" evidence="1">
    <location>
        <begin position="62"/>
        <end position="149"/>
    </location>
</feature>
<evidence type="ECO:0000256" key="1">
    <source>
        <dbReference type="SAM" id="MobiDB-lite"/>
    </source>
</evidence>
<dbReference type="Proteomes" id="UP001595075">
    <property type="component" value="Unassembled WGS sequence"/>
</dbReference>
<keyword evidence="2" id="KW-0812">Transmembrane</keyword>
<keyword evidence="2" id="KW-1133">Transmembrane helix</keyword>
<dbReference type="EMBL" id="JAZHXI010000002">
    <property type="protein sequence ID" value="KAL2074821.1"/>
    <property type="molecule type" value="Genomic_DNA"/>
</dbReference>